<dbReference type="Proteomes" id="UP000013047">
    <property type="component" value="Unassembled WGS sequence"/>
</dbReference>
<dbReference type="SUPFAM" id="SSF52200">
    <property type="entry name" value="Toll/Interleukin receptor TIR domain"/>
    <property type="match status" value="1"/>
</dbReference>
<keyword evidence="3" id="KW-1185">Reference proteome</keyword>
<accession>N6ZQJ1</accession>
<dbReference type="InterPro" id="IPR035897">
    <property type="entry name" value="Toll_tir_struct_dom_sf"/>
</dbReference>
<dbReference type="GO" id="GO:0007165">
    <property type="term" value="P:signal transduction"/>
    <property type="evidence" value="ECO:0007669"/>
    <property type="project" value="InterPro"/>
</dbReference>
<feature type="domain" description="TIR" evidence="1">
    <location>
        <begin position="275"/>
        <end position="404"/>
    </location>
</feature>
<comment type="caution">
    <text evidence="2">The sequence shown here is derived from an EMBL/GenBank/DDBJ whole genome shotgun (WGS) entry which is preliminary data.</text>
</comment>
<name>N6ZQJ1_9RHOO</name>
<evidence type="ECO:0000313" key="2">
    <source>
        <dbReference type="EMBL" id="ENO96603.1"/>
    </source>
</evidence>
<organism evidence="2 3">
    <name type="scientific">Thauera phenylacetica B4P</name>
    <dbReference type="NCBI Taxonomy" id="1234382"/>
    <lineage>
        <taxon>Bacteria</taxon>
        <taxon>Pseudomonadati</taxon>
        <taxon>Pseudomonadota</taxon>
        <taxon>Betaproteobacteria</taxon>
        <taxon>Rhodocyclales</taxon>
        <taxon>Zoogloeaceae</taxon>
        <taxon>Thauera</taxon>
    </lineage>
</organism>
<evidence type="ECO:0000259" key="1">
    <source>
        <dbReference type="SMART" id="SM00255"/>
    </source>
</evidence>
<dbReference type="AlphaFoldDB" id="N6ZQJ1"/>
<protein>
    <recommendedName>
        <fullName evidence="1">TIR domain-containing protein</fullName>
    </recommendedName>
</protein>
<dbReference type="EMBL" id="AMXF01000095">
    <property type="protein sequence ID" value="ENO96603.1"/>
    <property type="molecule type" value="Genomic_DNA"/>
</dbReference>
<dbReference type="InterPro" id="IPR000157">
    <property type="entry name" value="TIR_dom"/>
</dbReference>
<dbReference type="Gene3D" id="3.40.50.10140">
    <property type="entry name" value="Toll/interleukin-1 receptor homology (TIR) domain"/>
    <property type="match status" value="1"/>
</dbReference>
<reference evidence="2 3" key="1">
    <citation type="submission" date="2012-09" db="EMBL/GenBank/DDBJ databases">
        <title>Draft Genome Sequences of 6 Strains from Genus Thauera.</title>
        <authorList>
            <person name="Liu B."/>
            <person name="Shapleigh J.P."/>
            <person name="Frostegard A.H."/>
        </authorList>
    </citation>
    <scope>NUCLEOTIDE SEQUENCE [LARGE SCALE GENOMIC DNA]</scope>
    <source>
        <strain evidence="2 3">B4P</strain>
    </source>
</reference>
<proteinExistence type="predicted"/>
<gene>
    <name evidence="2" type="ORF">C667_13115</name>
</gene>
<sequence>MNRVLETLTLVDRVTLSKRVVFAPATGVVLTYQCIVPVAAASRLEAGWATLETVGRRKGNVRVPTSAADFDPIVGSSPSLHALVGSPRYRFGDTWITCPFRAAATWAHVAAAGPRTADLDDAAHGYQVNLYGFHPAPAQLREILLNRDRQDRLPALSSQVLQQQHGLVERARYGRWLSEEFLLADSETAAAALRKGAETLFRRCYPGFDAGPEVIFSMGRCTDNLTLACSFDDTCAADASYVASHAVDQETCFELLALDDDLPSLQPARPMVTGRRYAFISYAHVDTARMLAVRGILDSSGIETWHDTSIDGGEDWNAVLEGQIRNCSLFVLVLSPAAAASRIVRRELRFADALEKPLLCIRLGETSLTDGLAMLLLPLQWIDADRPDSAERISTAARKLLQIRDV</sequence>
<dbReference type="Pfam" id="PF13676">
    <property type="entry name" value="TIR_2"/>
    <property type="match status" value="1"/>
</dbReference>
<evidence type="ECO:0000313" key="3">
    <source>
        <dbReference type="Proteomes" id="UP000013047"/>
    </source>
</evidence>
<dbReference type="SMART" id="SM00255">
    <property type="entry name" value="TIR"/>
    <property type="match status" value="1"/>
</dbReference>